<evidence type="ECO:0000313" key="3">
    <source>
        <dbReference type="Proteomes" id="UP000245207"/>
    </source>
</evidence>
<protein>
    <submittedName>
        <fullName evidence="2">WD40/YVTN repeat-like-containing domain-containing protein</fullName>
    </submittedName>
</protein>
<proteinExistence type="predicted"/>
<evidence type="ECO:0000313" key="2">
    <source>
        <dbReference type="EMBL" id="PWA51637.1"/>
    </source>
</evidence>
<feature type="repeat" description="WD" evidence="1">
    <location>
        <begin position="189"/>
        <end position="223"/>
    </location>
</feature>
<dbReference type="SMART" id="SM00320">
    <property type="entry name" value="WD40"/>
    <property type="match status" value="8"/>
</dbReference>
<keyword evidence="1" id="KW-0853">WD repeat</keyword>
<accession>A0A2U1LRM3</accession>
<dbReference type="EMBL" id="PKPP01008082">
    <property type="protein sequence ID" value="PWA51637.1"/>
    <property type="molecule type" value="Genomic_DNA"/>
</dbReference>
<comment type="caution">
    <text evidence="2">The sequence shown here is derived from an EMBL/GenBank/DDBJ whole genome shotgun (WGS) entry which is preliminary data.</text>
</comment>
<dbReference type="InterPro" id="IPR044622">
    <property type="entry name" value="PCN"/>
</dbReference>
<dbReference type="InterPro" id="IPR015943">
    <property type="entry name" value="WD40/YVTN_repeat-like_dom_sf"/>
</dbReference>
<dbReference type="PROSITE" id="PS50082">
    <property type="entry name" value="WD_REPEATS_2"/>
    <property type="match status" value="1"/>
</dbReference>
<dbReference type="GO" id="GO:0035266">
    <property type="term" value="P:meristem growth"/>
    <property type="evidence" value="ECO:0007669"/>
    <property type="project" value="InterPro"/>
</dbReference>
<evidence type="ECO:0000256" key="1">
    <source>
        <dbReference type="PROSITE-ProRule" id="PRU00221"/>
    </source>
</evidence>
<dbReference type="GO" id="GO:0010073">
    <property type="term" value="P:meristem maintenance"/>
    <property type="evidence" value="ECO:0007669"/>
    <property type="project" value="InterPro"/>
</dbReference>
<dbReference type="InterPro" id="IPR011047">
    <property type="entry name" value="Quinoprotein_ADH-like_sf"/>
</dbReference>
<name>A0A2U1LRM3_ARTAN</name>
<dbReference type="Gene3D" id="2.130.10.10">
    <property type="entry name" value="YVTN repeat-like/Quinoprotein amine dehydrogenase"/>
    <property type="match status" value="4"/>
</dbReference>
<dbReference type="InterPro" id="IPR001680">
    <property type="entry name" value="WD40_rpt"/>
</dbReference>
<dbReference type="PANTHER" id="PTHR45086:SF1">
    <property type="entry name" value="WD REPEAT-CONTAINING PROTEIN PCN"/>
    <property type="match status" value="1"/>
</dbReference>
<keyword evidence="3" id="KW-1185">Reference proteome</keyword>
<dbReference type="Proteomes" id="UP000245207">
    <property type="component" value="Unassembled WGS sequence"/>
</dbReference>
<dbReference type="OrthoDB" id="8883818at2759"/>
<dbReference type="PANTHER" id="PTHR45086">
    <property type="entry name" value="WD REPEAT-CONTAINING PROTEIN PCN"/>
    <property type="match status" value="1"/>
</dbReference>
<dbReference type="Pfam" id="PF00400">
    <property type="entry name" value="WD40"/>
    <property type="match status" value="2"/>
</dbReference>
<dbReference type="STRING" id="35608.A0A2U1LRM3"/>
<sequence length="790" mass="87181">MLEFYKCSSSSIEWNPSPIVALATSLDDSQVAAAREDGSLEIWLVSPGAVGWHCQLTIQGDPNLRVSSLVWCGSGSGRLFSSSIDGSVVVDPIGVSIWQMAAHPMSRLDPKRGLPLLENGHATDQAIDDGDVTSDSEVEANSLELYEEPLSENANIAIACDDGCVRIYNITDSDQFNYHKSLPRVGGRVLSVTWSPDAKRIYSGSSDGFIRCWDAKTSHEVYRITVGLGGLGGGSELCIWSLLALRCGTLVSADSSGSVQFWDSLHGTLLQAHSYHKGDVNALAASPSHTRVFSAGSDGQVILYKCSANSVDGTSSKPIKKWTYVGYVRAHTHDVRALTVAVPISREDFLPEEKVKRARKRDKSIDFSYNKWAHTGIPMLISAGDDTKLFAYSANEFTKFAPHDICPAPQRPPIQLVCSTADKFTYLLLVQSSHWLDICTVNVKRDVPGGVSTTDMVARVKSKGMRKIICSSISPSGRFFAYSDNLKPCLFELKNNGTGKSVWSISKKKLPESLPFAHSMIFTSDSSRLMISGHDRMIYVVDVGSMELTHRFTPCRKECDEELPPTQPPITKMFTSPDGQWLAAVNCFGDVYIFNLETQRQHWFISRLDGASVTAGGFSPRNSNVLIISTSSNQVYVFDVDAKKLGEWSTQNSFILPRRYQDFPGEVIGLTFPPSSKSSAVIIYSARAMCYIDFGMPIARDEDQEKVSSHDLALEKIYTQMSGKLKRKLMGHDYESKNAGRKNFEFCAFREPALYVGHLSKGSVLVIDKPWLQVVKTFDAQPVHRHIYGS</sequence>
<dbReference type="SUPFAM" id="SSF50978">
    <property type="entry name" value="WD40 repeat-like"/>
    <property type="match status" value="1"/>
</dbReference>
<dbReference type="SUPFAM" id="SSF50998">
    <property type="entry name" value="Quinoprotein alcohol dehydrogenase-like"/>
    <property type="match status" value="1"/>
</dbReference>
<dbReference type="PROSITE" id="PS50294">
    <property type="entry name" value="WD_REPEATS_REGION"/>
    <property type="match status" value="1"/>
</dbReference>
<reference evidence="2 3" key="1">
    <citation type="journal article" date="2018" name="Mol. Plant">
        <title>The genome of Artemisia annua provides insight into the evolution of Asteraceae family and artemisinin biosynthesis.</title>
        <authorList>
            <person name="Shen Q."/>
            <person name="Zhang L."/>
            <person name="Liao Z."/>
            <person name="Wang S."/>
            <person name="Yan T."/>
            <person name="Shi P."/>
            <person name="Liu M."/>
            <person name="Fu X."/>
            <person name="Pan Q."/>
            <person name="Wang Y."/>
            <person name="Lv Z."/>
            <person name="Lu X."/>
            <person name="Zhang F."/>
            <person name="Jiang W."/>
            <person name="Ma Y."/>
            <person name="Chen M."/>
            <person name="Hao X."/>
            <person name="Li L."/>
            <person name="Tang Y."/>
            <person name="Lv G."/>
            <person name="Zhou Y."/>
            <person name="Sun X."/>
            <person name="Brodelius P.E."/>
            <person name="Rose J.K.C."/>
            <person name="Tang K."/>
        </authorList>
    </citation>
    <scope>NUCLEOTIDE SEQUENCE [LARGE SCALE GENOMIC DNA]</scope>
    <source>
        <strain evidence="3">cv. Huhao1</strain>
        <tissue evidence="2">Leaf</tissue>
    </source>
</reference>
<organism evidence="2 3">
    <name type="scientific">Artemisia annua</name>
    <name type="common">Sweet wormwood</name>
    <dbReference type="NCBI Taxonomy" id="35608"/>
    <lineage>
        <taxon>Eukaryota</taxon>
        <taxon>Viridiplantae</taxon>
        <taxon>Streptophyta</taxon>
        <taxon>Embryophyta</taxon>
        <taxon>Tracheophyta</taxon>
        <taxon>Spermatophyta</taxon>
        <taxon>Magnoliopsida</taxon>
        <taxon>eudicotyledons</taxon>
        <taxon>Gunneridae</taxon>
        <taxon>Pentapetalae</taxon>
        <taxon>asterids</taxon>
        <taxon>campanulids</taxon>
        <taxon>Asterales</taxon>
        <taxon>Asteraceae</taxon>
        <taxon>Asteroideae</taxon>
        <taxon>Anthemideae</taxon>
        <taxon>Artemisiinae</taxon>
        <taxon>Artemisia</taxon>
    </lineage>
</organism>
<gene>
    <name evidence="2" type="ORF">CTI12_AA463420</name>
</gene>
<dbReference type="AlphaFoldDB" id="A0A2U1LRM3"/>
<dbReference type="InterPro" id="IPR036322">
    <property type="entry name" value="WD40_repeat_dom_sf"/>
</dbReference>